<reference evidence="1 2" key="1">
    <citation type="submission" date="2013-12" db="EMBL/GenBank/DDBJ databases">
        <title>Draft genome of the parsitic nematode Ancylostoma duodenale.</title>
        <authorList>
            <person name="Mitreva M."/>
        </authorList>
    </citation>
    <scope>NUCLEOTIDE SEQUENCE [LARGE SCALE GENOMIC DNA]</scope>
    <source>
        <strain evidence="1 2">Zhejiang</strain>
    </source>
</reference>
<dbReference type="Proteomes" id="UP000054047">
    <property type="component" value="Unassembled WGS sequence"/>
</dbReference>
<sequence>MEKAAVARSMLGRHCQPISSTGDYRSGNKLSQNNLDTSKWKIDHNSLLPNTYYHFCAEIMFYCDGVELSRDSDAAVLSIGLGGGVLDGFLHQNFPKMNITVVEISAQIANVASKWFDLKLDDRHSLIITDGVKFAEEQAEKVLLRQKIMMH</sequence>
<protein>
    <submittedName>
        <fullName evidence="1">Uncharacterized protein</fullName>
    </submittedName>
</protein>
<gene>
    <name evidence="1" type="ORF">ANCDUO_08702</name>
</gene>
<proteinExistence type="predicted"/>
<dbReference type="OrthoDB" id="2016285at2759"/>
<dbReference type="Gene3D" id="3.40.50.150">
    <property type="entry name" value="Vaccinia Virus protein VP39"/>
    <property type="match status" value="1"/>
</dbReference>
<evidence type="ECO:0000313" key="1">
    <source>
        <dbReference type="EMBL" id="KIH61033.1"/>
    </source>
</evidence>
<dbReference type="EMBL" id="KN730447">
    <property type="protein sequence ID" value="KIH61033.1"/>
    <property type="molecule type" value="Genomic_DNA"/>
</dbReference>
<dbReference type="AlphaFoldDB" id="A0A0C2CVV3"/>
<dbReference type="SUPFAM" id="SSF53335">
    <property type="entry name" value="S-adenosyl-L-methionine-dependent methyltransferases"/>
    <property type="match status" value="1"/>
</dbReference>
<accession>A0A0C2CVV3</accession>
<dbReference type="InterPro" id="IPR029063">
    <property type="entry name" value="SAM-dependent_MTases_sf"/>
</dbReference>
<keyword evidence="2" id="KW-1185">Reference proteome</keyword>
<evidence type="ECO:0000313" key="2">
    <source>
        <dbReference type="Proteomes" id="UP000054047"/>
    </source>
</evidence>
<organism evidence="1 2">
    <name type="scientific">Ancylostoma duodenale</name>
    <dbReference type="NCBI Taxonomy" id="51022"/>
    <lineage>
        <taxon>Eukaryota</taxon>
        <taxon>Metazoa</taxon>
        <taxon>Ecdysozoa</taxon>
        <taxon>Nematoda</taxon>
        <taxon>Chromadorea</taxon>
        <taxon>Rhabditida</taxon>
        <taxon>Rhabditina</taxon>
        <taxon>Rhabditomorpha</taxon>
        <taxon>Strongyloidea</taxon>
        <taxon>Ancylostomatidae</taxon>
        <taxon>Ancylostomatinae</taxon>
        <taxon>Ancylostoma</taxon>
    </lineage>
</organism>
<name>A0A0C2CVV3_9BILA</name>